<proteinExistence type="predicted"/>
<dbReference type="EMBL" id="CP137309">
    <property type="protein sequence ID" value="WQF83312.1"/>
    <property type="molecule type" value="Genomic_DNA"/>
</dbReference>
<organism evidence="2 3">
    <name type="scientific">Colletotrichum destructivum</name>
    <dbReference type="NCBI Taxonomy" id="34406"/>
    <lineage>
        <taxon>Eukaryota</taxon>
        <taxon>Fungi</taxon>
        <taxon>Dikarya</taxon>
        <taxon>Ascomycota</taxon>
        <taxon>Pezizomycotina</taxon>
        <taxon>Sordariomycetes</taxon>
        <taxon>Hypocreomycetidae</taxon>
        <taxon>Glomerellales</taxon>
        <taxon>Glomerellaceae</taxon>
        <taxon>Colletotrichum</taxon>
        <taxon>Colletotrichum destructivum species complex</taxon>
    </lineage>
</organism>
<reference evidence="3" key="1">
    <citation type="journal article" date="2023" name="bioRxiv">
        <title>Complete genome of the Medicago anthracnose fungus, Colletotrichum destructivum, reveals a mini-chromosome-like region within a core chromosome.</title>
        <authorList>
            <person name="Lapalu N."/>
            <person name="Simon A."/>
            <person name="Lu A."/>
            <person name="Plaumann P.-L."/>
            <person name="Amselem J."/>
            <person name="Pigne S."/>
            <person name="Auger A."/>
            <person name="Koch C."/>
            <person name="Dallery J.-F."/>
            <person name="O'Connell R.J."/>
        </authorList>
    </citation>
    <scope>NUCLEOTIDE SEQUENCE [LARGE SCALE GENOMIC DNA]</scope>
    <source>
        <strain evidence="3">CBS 520.97</strain>
    </source>
</reference>
<dbReference type="GeneID" id="87944829"/>
<feature type="compositionally biased region" description="Acidic residues" evidence="1">
    <location>
        <begin position="232"/>
        <end position="266"/>
    </location>
</feature>
<dbReference type="AlphaFoldDB" id="A0AAX4IJ91"/>
<sequence>MNIASAGRVVGSGPNFDFNARRPRLPAAAAVDRLSRHIFLGEYLRIEAYPNGPVGPTYPGAVRLPALDYVYFNPNVDDLSLGYQTGPPVLRTQAEKEAFHAPDLGAPANDLVKKVRVLEEDFLFANGFVNVEGFCDDMDDDVPELYHEGHMYPNLERIRVTLLGLYEPFLPANFSNAFAVHYCTANDEIWIAEIEEEAEEEKYRYCDAPNRRGPRNLVIRIDIDHSDRVKEDEEDEDSEEGEEDEEDEEGDDAEDAEDVEDVEDVEDWRKEHDWQRVLSKTAIESLVDWEVRPEMQYRLVWDMAQRTITDRLWKPQPAAPTVTAGNVHLLSLPATTATAGNNNSNTAPTTDDN</sequence>
<keyword evidence="3" id="KW-1185">Reference proteome</keyword>
<dbReference type="Proteomes" id="UP001322277">
    <property type="component" value="Chromosome 5"/>
</dbReference>
<gene>
    <name evidence="2" type="ORF">CDEST_08326</name>
</gene>
<feature type="region of interest" description="Disordered" evidence="1">
    <location>
        <begin position="226"/>
        <end position="267"/>
    </location>
</feature>
<evidence type="ECO:0000313" key="3">
    <source>
        <dbReference type="Proteomes" id="UP001322277"/>
    </source>
</evidence>
<accession>A0AAX4IJ91</accession>
<protein>
    <submittedName>
        <fullName evidence="2">Uncharacterized protein</fullName>
    </submittedName>
</protein>
<dbReference type="KEGG" id="cdet:87944829"/>
<evidence type="ECO:0000313" key="2">
    <source>
        <dbReference type="EMBL" id="WQF83312.1"/>
    </source>
</evidence>
<dbReference type="RefSeq" id="XP_062780536.1">
    <property type="nucleotide sequence ID" value="XM_062924485.1"/>
</dbReference>
<name>A0AAX4IJ91_9PEZI</name>
<evidence type="ECO:0000256" key="1">
    <source>
        <dbReference type="SAM" id="MobiDB-lite"/>
    </source>
</evidence>